<dbReference type="AlphaFoldDB" id="A0A395SYD2"/>
<dbReference type="EMBL" id="PXOG01000092">
    <property type="protein sequence ID" value="RGP77494.1"/>
    <property type="molecule type" value="Genomic_DNA"/>
</dbReference>
<comment type="caution">
    <text evidence="1">The sequence shown here is derived from an EMBL/GenBank/DDBJ whole genome shotgun (WGS) entry which is preliminary data.</text>
</comment>
<dbReference type="STRING" id="694270.A0A395SYD2"/>
<reference evidence="1 2" key="1">
    <citation type="journal article" date="2018" name="PLoS Pathog.">
        <title>Evolution of structural diversity of trichothecenes, a family of toxins produced by plant pathogenic and entomopathogenic fungi.</title>
        <authorList>
            <person name="Proctor R.H."/>
            <person name="McCormick S.P."/>
            <person name="Kim H.S."/>
            <person name="Cardoza R.E."/>
            <person name="Stanley A.M."/>
            <person name="Lindo L."/>
            <person name="Kelly A."/>
            <person name="Brown D.W."/>
            <person name="Lee T."/>
            <person name="Vaughan M.M."/>
            <person name="Alexander N.J."/>
            <person name="Busman M."/>
            <person name="Gutierrez S."/>
        </authorList>
    </citation>
    <scope>NUCLEOTIDE SEQUENCE [LARGE SCALE GENOMIC DNA]</scope>
    <source>
        <strain evidence="1 2">NRRL 20695</strain>
    </source>
</reference>
<keyword evidence="2" id="KW-1185">Reference proteome</keyword>
<evidence type="ECO:0000313" key="1">
    <source>
        <dbReference type="EMBL" id="RGP77494.1"/>
    </source>
</evidence>
<proteinExistence type="predicted"/>
<sequence>MTDLCRLSAANSSDALGLGDLPPELLDTIFGHLKNDRRALGNLRLVWPSLEPVILPRLFSVVCLSFLEKHRLQFLGISSSPHLAPHVQALRWHTLCHTGGSHDGITLPQLQAFLSSDAIPNFRPLFLNGLDAMVNLRTITSVMLHPFQSRGALWHEDPSRRSIPFSNYSKLDLVQGFDNFLVPAMLRYESKVESLRILCRAVMMEDVKLGVRPTDDHSGDPSSYFRALIEAFRSLRVRLDSFALRNVKELDFCAPFPSTTFGEFQRIELQSQLCDIISAAKGLRILSLRSTDPASELKPNKRHATGFPQLFELQFQYLNTLKLVNMVFNTAALNIWLAKHAQTLQHILLYNCAACKGGLSSVVRFAAADPNVRLHRFSVCIPETTGLGPWKEGQTAAAQIIPEQEIVDFINSNDSKNEAHGNSVEHAARDPFLHRQPIGSEDWHFVTDGPLDNIPTVDHYADLWATAVESPEKLSSEWSQWRSLHYACKACRRLGNFE</sequence>
<gene>
    <name evidence="1" type="ORF">FLONG3_4413</name>
</gene>
<organism evidence="1 2">
    <name type="scientific">Fusarium longipes</name>
    <dbReference type="NCBI Taxonomy" id="694270"/>
    <lineage>
        <taxon>Eukaryota</taxon>
        <taxon>Fungi</taxon>
        <taxon>Dikarya</taxon>
        <taxon>Ascomycota</taxon>
        <taxon>Pezizomycotina</taxon>
        <taxon>Sordariomycetes</taxon>
        <taxon>Hypocreomycetidae</taxon>
        <taxon>Hypocreales</taxon>
        <taxon>Nectriaceae</taxon>
        <taxon>Fusarium</taxon>
    </lineage>
</organism>
<protein>
    <recommendedName>
        <fullName evidence="3">F-box domain-containing protein</fullName>
    </recommendedName>
</protein>
<evidence type="ECO:0000313" key="2">
    <source>
        <dbReference type="Proteomes" id="UP000266234"/>
    </source>
</evidence>
<evidence type="ECO:0008006" key="3">
    <source>
        <dbReference type="Google" id="ProtNLM"/>
    </source>
</evidence>
<name>A0A395SYD2_9HYPO</name>
<dbReference type="OrthoDB" id="5055179at2759"/>
<dbReference type="Proteomes" id="UP000266234">
    <property type="component" value="Unassembled WGS sequence"/>
</dbReference>
<accession>A0A395SYD2</accession>